<sequence length="137" mass="15821">MSKKTNEVSVNEYKSALRHLLDKKKIDNKLYFNILTFHYSAANQAITMTELAAYLGYGDYSPANFRYGFIGRVFASHLDRYMPADKRGNCRYFSLVARTEVEDSQEKKTGKEFVFYLHKNLSTALEELGLVQQKLTV</sequence>
<proteinExistence type="predicted"/>
<evidence type="ECO:0000313" key="1">
    <source>
        <dbReference type="EMBL" id="CDT09265.1"/>
    </source>
</evidence>
<dbReference type="EMBL" id="CCJV01000051">
    <property type="protein sequence ID" value="CDT09265.1"/>
    <property type="molecule type" value="Genomic_DNA"/>
</dbReference>
<dbReference type="AlphaFoldDB" id="A0A822MWT0"/>
<reference evidence="2" key="1">
    <citation type="submission" date="2014-06" db="EMBL/GenBank/DDBJ databases">
        <authorList>
            <person name="Le Roux Frederique"/>
        </authorList>
    </citation>
    <scope>NUCLEOTIDE SEQUENCE [LARGE SCALE GENOMIC DNA]</scope>
    <source>
        <strain evidence="2">J5-5</strain>
    </source>
</reference>
<dbReference type="Proteomes" id="UP000049495">
    <property type="component" value="Unassembled WGS sequence"/>
</dbReference>
<comment type="caution">
    <text evidence="1">The sequence shown here is derived from an EMBL/GenBank/DDBJ whole genome shotgun (WGS) entry which is preliminary data.</text>
</comment>
<dbReference type="RefSeq" id="WP_048669716.1">
    <property type="nucleotide sequence ID" value="NZ_CAWQCV010000131.1"/>
</dbReference>
<evidence type="ECO:0000313" key="2">
    <source>
        <dbReference type="Proteomes" id="UP000049495"/>
    </source>
</evidence>
<protein>
    <submittedName>
        <fullName evidence="1">Uncharacterized protein</fullName>
    </submittedName>
</protein>
<accession>A0A822MWT0</accession>
<organism evidence="1 2">
    <name type="scientific">Vibrio crassostreae</name>
    <dbReference type="NCBI Taxonomy" id="246167"/>
    <lineage>
        <taxon>Bacteria</taxon>
        <taxon>Pseudomonadati</taxon>
        <taxon>Pseudomonadota</taxon>
        <taxon>Gammaproteobacteria</taxon>
        <taxon>Vibrionales</taxon>
        <taxon>Vibrionaceae</taxon>
        <taxon>Vibrio</taxon>
    </lineage>
</organism>
<name>A0A822MWT0_9VIBR</name>
<gene>
    <name evidence="1" type="ORF">VCR5J5_1440099</name>
</gene>